<dbReference type="OrthoDB" id="3637108at2759"/>
<dbReference type="AlphaFoldDB" id="A0A9P3CQK6"/>
<evidence type="ECO:0000313" key="2">
    <source>
        <dbReference type="EMBL" id="GIZ47517.1"/>
    </source>
</evidence>
<dbReference type="Proteomes" id="UP000825890">
    <property type="component" value="Unassembled WGS sequence"/>
</dbReference>
<proteinExistence type="predicted"/>
<comment type="caution">
    <text evidence="2">The sequence shown here is derived from an EMBL/GenBank/DDBJ whole genome shotgun (WGS) entry which is preliminary data.</text>
</comment>
<evidence type="ECO:0000313" key="3">
    <source>
        <dbReference type="Proteomes" id="UP000825890"/>
    </source>
</evidence>
<sequence length="403" mass="44634">MGITQVFRKTQEPILDKHNEAQPVATSEQEAARPGAGTMSPEQWLFYTQLSQHLNSGATSPASTTHSGGWGYVAPDHSQGLVQYHAKHSSYRPYESIQAFERDDLPLAVVRTQLTSGSVPVNTPTYKSGPKIRRSSSSATHISRSSSIGTVVRQSSYTLPSISEVVDNKFSHFMNNVPKAQSLLPAAPIVRAKTLPKNNRTSSFGFQTGDFRMSGDKGKQPLVAVRSIASPQEDNDIHMSTLARPTPSQLGIVNYSTPHTTNQTPNGISFSRHLPVTEPTFNPARYTNSRPAAGNQPTSCLIDFVQGAPIPQECPNEPDVLQKQNAESSRLASKNKNQCILLRLLRKMKLFRDGIEPESKRKRERVAEEHMLEARQNYMDEMSDATDRRTLTRQVVRIEAGKK</sequence>
<reference evidence="2 3" key="1">
    <citation type="submission" date="2021-01" db="EMBL/GenBank/DDBJ databases">
        <title>Cercospora kikuchii MAFF 305040 whole genome shotgun sequence.</title>
        <authorList>
            <person name="Kashiwa T."/>
            <person name="Suzuki T."/>
        </authorList>
    </citation>
    <scope>NUCLEOTIDE SEQUENCE [LARGE SCALE GENOMIC DNA]</scope>
    <source>
        <strain evidence="2 3">MAFF 305040</strain>
    </source>
</reference>
<organism evidence="2 3">
    <name type="scientific">Cercospora kikuchii</name>
    <dbReference type="NCBI Taxonomy" id="84275"/>
    <lineage>
        <taxon>Eukaryota</taxon>
        <taxon>Fungi</taxon>
        <taxon>Dikarya</taxon>
        <taxon>Ascomycota</taxon>
        <taxon>Pezizomycotina</taxon>
        <taxon>Dothideomycetes</taxon>
        <taxon>Dothideomycetidae</taxon>
        <taxon>Mycosphaerellales</taxon>
        <taxon>Mycosphaerellaceae</taxon>
        <taxon>Cercospora</taxon>
    </lineage>
</organism>
<dbReference type="EMBL" id="BOLY01000007">
    <property type="protein sequence ID" value="GIZ47517.1"/>
    <property type="molecule type" value="Genomic_DNA"/>
</dbReference>
<feature type="region of interest" description="Disordered" evidence="1">
    <location>
        <begin position="120"/>
        <end position="145"/>
    </location>
</feature>
<dbReference type="RefSeq" id="XP_044662004.1">
    <property type="nucleotide sequence ID" value="XM_044806069.1"/>
</dbReference>
<dbReference type="GeneID" id="68296181"/>
<feature type="compositionally biased region" description="Low complexity" evidence="1">
    <location>
        <begin position="135"/>
        <end position="145"/>
    </location>
</feature>
<evidence type="ECO:0000256" key="1">
    <source>
        <dbReference type="SAM" id="MobiDB-lite"/>
    </source>
</evidence>
<accession>A0A9P3CQK6</accession>
<feature type="region of interest" description="Disordered" evidence="1">
    <location>
        <begin position="9"/>
        <end position="38"/>
    </location>
</feature>
<feature type="compositionally biased region" description="Basic and acidic residues" evidence="1">
    <location>
        <begin position="9"/>
        <end position="20"/>
    </location>
</feature>
<keyword evidence="3" id="KW-1185">Reference proteome</keyword>
<gene>
    <name evidence="2" type="ORF">CKM354_001060600</name>
</gene>
<protein>
    <submittedName>
        <fullName evidence="2">Uncharacterized protein</fullName>
    </submittedName>
</protein>
<name>A0A9P3CQK6_9PEZI</name>